<dbReference type="PROSITE" id="PS00973">
    <property type="entry name" value="USP_2"/>
    <property type="match status" value="1"/>
</dbReference>
<dbReference type="GO" id="GO:0016579">
    <property type="term" value="P:protein deubiquitination"/>
    <property type="evidence" value="ECO:0007669"/>
    <property type="project" value="InterPro"/>
</dbReference>
<feature type="compositionally biased region" description="Acidic residues" evidence="1">
    <location>
        <begin position="552"/>
        <end position="579"/>
    </location>
</feature>
<dbReference type="InterPro" id="IPR018200">
    <property type="entry name" value="USP_CS"/>
</dbReference>
<evidence type="ECO:0000313" key="5">
    <source>
        <dbReference type="Proteomes" id="UP000001996"/>
    </source>
</evidence>
<dbReference type="SUPFAM" id="SSF54001">
    <property type="entry name" value="Cysteine proteinases"/>
    <property type="match status" value="1"/>
</dbReference>
<accession>A5DWC1</accession>
<feature type="region of interest" description="Disordered" evidence="1">
    <location>
        <begin position="802"/>
        <end position="823"/>
    </location>
</feature>
<keyword evidence="2" id="KW-0472">Membrane</keyword>
<dbReference type="STRING" id="379508.A5DWC1"/>
<feature type="transmembrane region" description="Helical" evidence="2">
    <location>
        <begin position="79"/>
        <end position="100"/>
    </location>
</feature>
<feature type="compositionally biased region" description="Basic and acidic residues" evidence="1">
    <location>
        <begin position="702"/>
        <end position="718"/>
    </location>
</feature>
<name>A5DWC1_LODEL</name>
<dbReference type="Gene3D" id="3.90.70.10">
    <property type="entry name" value="Cysteine proteinases"/>
    <property type="match status" value="1"/>
</dbReference>
<dbReference type="PROSITE" id="PS50235">
    <property type="entry name" value="USP_3"/>
    <property type="match status" value="1"/>
</dbReference>
<feature type="compositionally biased region" description="Polar residues" evidence="1">
    <location>
        <begin position="580"/>
        <end position="600"/>
    </location>
</feature>
<feature type="region of interest" description="Disordered" evidence="1">
    <location>
        <begin position="506"/>
        <end position="611"/>
    </location>
</feature>
<dbReference type="OrthoDB" id="2248014at2759"/>
<feature type="domain" description="USP" evidence="3">
    <location>
        <begin position="117"/>
        <end position="867"/>
    </location>
</feature>
<dbReference type="EMBL" id="CH981525">
    <property type="protein sequence ID" value="EDK43479.1"/>
    <property type="molecule type" value="Genomic_DNA"/>
</dbReference>
<feature type="compositionally biased region" description="Acidic residues" evidence="1">
    <location>
        <begin position="509"/>
        <end position="519"/>
    </location>
</feature>
<evidence type="ECO:0000259" key="3">
    <source>
        <dbReference type="PROSITE" id="PS50235"/>
    </source>
</evidence>
<dbReference type="GeneID" id="5233832"/>
<dbReference type="FunCoup" id="A5DWC1">
    <property type="interactions" value="33"/>
</dbReference>
<keyword evidence="2" id="KW-1133">Transmembrane helix</keyword>
<feature type="compositionally biased region" description="Polar residues" evidence="1">
    <location>
        <begin position="802"/>
        <end position="818"/>
    </location>
</feature>
<keyword evidence="2" id="KW-0812">Transmembrane</keyword>
<dbReference type="Pfam" id="PF00443">
    <property type="entry name" value="UCH"/>
    <property type="match status" value="1"/>
</dbReference>
<dbReference type="HOGENOM" id="CLU_023181_0_0_1"/>
<protein>
    <recommendedName>
        <fullName evidence="3">USP domain-containing protein</fullName>
    </recommendedName>
</protein>
<organism evidence="4 5">
    <name type="scientific">Lodderomyces elongisporus (strain ATCC 11503 / CBS 2605 / JCM 1781 / NBRC 1676 / NRRL YB-4239)</name>
    <name type="common">Yeast</name>
    <name type="synonym">Saccharomyces elongisporus</name>
    <dbReference type="NCBI Taxonomy" id="379508"/>
    <lineage>
        <taxon>Eukaryota</taxon>
        <taxon>Fungi</taxon>
        <taxon>Dikarya</taxon>
        <taxon>Ascomycota</taxon>
        <taxon>Saccharomycotina</taxon>
        <taxon>Pichiomycetes</taxon>
        <taxon>Debaryomycetaceae</taxon>
        <taxon>Candida/Lodderomyces clade</taxon>
        <taxon>Lodderomyces</taxon>
    </lineage>
</organism>
<dbReference type="OMA" id="WTFLHEL"/>
<evidence type="ECO:0000313" key="4">
    <source>
        <dbReference type="EMBL" id="EDK43479.1"/>
    </source>
</evidence>
<sequence length="879" mass="100087">MDIVVGQLRNLILNQDLQLAPQSQPHLQSAAHSIASATTTTTTTTVTLSHFFNSPNKFISHLLSRYWWLKPQSQRNRTLIYVLALTTLSIYVLLPSLPLYRQHNSKMFSKRPDKHTTGLINLRNDCFANSSLQAYSSLPSLTEYLNHLILSFHQLSDFINEHHLDVDELIRLRLEHNKSLQNSKFKSSNAKFTIPLHLAMANMVKKLQETQMTSKTISVWTFLHELENIFQAKISKSQHDAHELTQLVNETLENENLKLKSFHKYILTNLHRIVPKGEQPSPQDYTELESIHIPEFPFDGLIMGQMVCFSCHGVSKPNFTPFVILTLPTPNTTQCDLEKLLEDNESETIEGYQCLKCRIDKIVANEQEILRQNQGQPRTFASPEEEEFINEIFRLHQGNLCINEDIPEPLEKFIKSYNVNGLDVSKITSTVSKKSHILKPPKIFGLHLSRSKFDGQSVTRNSCMVHFKDSMTLSIGKEYHEKLRDFQQYVQDEEATLIKNLSSKVLTTDENDMEDEEVQRDDFEEKGNEDEEDDLDDGDTTDVGEGGSTTEGDTDFTDDGGDDGDEDEDEDEAGDEGDDQSSLTSAESVPQTITTSSTIRPNEGDSDGQAHTINKAPISAQQTEKLKEQFKKFKFNENDVYKYRLRAIIKHIGSHTQGHYECYKHKPLYVKNSEGNIFKLTPEITDIAGDTHCDVTPVEQPETEKENDEKKDAPEKRSRFSLRSPSVSSGSQDNDEGLRHKFSNLMGRRPSVIQANPRNVEEILQSGLQTPAEILVDDPMKTESHNNFDNAFAQAHFKNSFQENNSGQGANNDTSKSAPQKKVKMKKINSIISHPYWRISDAQVDEVSRATVLAEETSVYMLYYERVDRKQIKHSRKAK</sequence>
<dbReference type="KEGG" id="lel:PVL30_001629"/>
<dbReference type="AlphaFoldDB" id="A5DWC1"/>
<dbReference type="GO" id="GO:0004843">
    <property type="term" value="F:cysteine-type deubiquitinase activity"/>
    <property type="evidence" value="ECO:0007669"/>
    <property type="project" value="InterPro"/>
</dbReference>
<feature type="compositionally biased region" description="Low complexity" evidence="1">
    <location>
        <begin position="721"/>
        <end position="731"/>
    </location>
</feature>
<dbReference type="InParanoid" id="A5DWC1"/>
<dbReference type="InterPro" id="IPR001394">
    <property type="entry name" value="Peptidase_C19_UCH"/>
</dbReference>
<dbReference type="PANTHER" id="PTHR24006:SF904">
    <property type="entry name" value="UBIQUITIN CARBOXYL-TERMINAL HYDROLASE 16"/>
    <property type="match status" value="1"/>
</dbReference>
<keyword evidence="5" id="KW-1185">Reference proteome</keyword>
<feature type="compositionally biased region" description="Acidic residues" evidence="1">
    <location>
        <begin position="527"/>
        <end position="542"/>
    </location>
</feature>
<dbReference type="InterPro" id="IPR038765">
    <property type="entry name" value="Papain-like_cys_pep_sf"/>
</dbReference>
<proteinExistence type="predicted"/>
<dbReference type="GO" id="GO:0005829">
    <property type="term" value="C:cytosol"/>
    <property type="evidence" value="ECO:0007669"/>
    <property type="project" value="TreeGrafter"/>
</dbReference>
<dbReference type="InterPro" id="IPR050164">
    <property type="entry name" value="Peptidase_C19"/>
</dbReference>
<gene>
    <name evidence="4" type="ORF">LELG_01657</name>
</gene>
<dbReference type="VEuPathDB" id="FungiDB:LELG_01657"/>
<evidence type="ECO:0000256" key="1">
    <source>
        <dbReference type="SAM" id="MobiDB-lite"/>
    </source>
</evidence>
<dbReference type="InterPro" id="IPR028889">
    <property type="entry name" value="USP"/>
</dbReference>
<dbReference type="Proteomes" id="UP000001996">
    <property type="component" value="Unassembled WGS sequence"/>
</dbReference>
<evidence type="ECO:0000256" key="2">
    <source>
        <dbReference type="SAM" id="Phobius"/>
    </source>
</evidence>
<dbReference type="PANTHER" id="PTHR24006">
    <property type="entry name" value="UBIQUITIN CARBOXYL-TERMINAL HYDROLASE"/>
    <property type="match status" value="1"/>
</dbReference>
<dbReference type="eggNOG" id="ENOG502QSIQ">
    <property type="taxonomic scope" value="Eukaryota"/>
</dbReference>
<reference evidence="4 5" key="1">
    <citation type="journal article" date="2009" name="Nature">
        <title>Evolution of pathogenicity and sexual reproduction in eight Candida genomes.</title>
        <authorList>
            <person name="Butler G."/>
            <person name="Rasmussen M.D."/>
            <person name="Lin M.F."/>
            <person name="Santos M.A."/>
            <person name="Sakthikumar S."/>
            <person name="Munro C.A."/>
            <person name="Rheinbay E."/>
            <person name="Grabherr M."/>
            <person name="Forche A."/>
            <person name="Reedy J.L."/>
            <person name="Agrafioti I."/>
            <person name="Arnaud M.B."/>
            <person name="Bates S."/>
            <person name="Brown A.J."/>
            <person name="Brunke S."/>
            <person name="Costanzo M.C."/>
            <person name="Fitzpatrick D.A."/>
            <person name="de Groot P.W."/>
            <person name="Harris D."/>
            <person name="Hoyer L.L."/>
            <person name="Hube B."/>
            <person name="Klis F.M."/>
            <person name="Kodira C."/>
            <person name="Lennard N."/>
            <person name="Logue M.E."/>
            <person name="Martin R."/>
            <person name="Neiman A.M."/>
            <person name="Nikolaou E."/>
            <person name="Quail M.A."/>
            <person name="Quinn J."/>
            <person name="Santos M.C."/>
            <person name="Schmitzberger F.F."/>
            <person name="Sherlock G."/>
            <person name="Shah P."/>
            <person name="Silverstein K.A."/>
            <person name="Skrzypek M.S."/>
            <person name="Soll D."/>
            <person name="Staggs R."/>
            <person name="Stansfield I."/>
            <person name="Stumpf M.P."/>
            <person name="Sudbery P.E."/>
            <person name="Srikantha T."/>
            <person name="Zeng Q."/>
            <person name="Berman J."/>
            <person name="Berriman M."/>
            <person name="Heitman J."/>
            <person name="Gow N.A."/>
            <person name="Lorenz M.C."/>
            <person name="Birren B.W."/>
            <person name="Kellis M."/>
            <person name="Cuomo C.A."/>
        </authorList>
    </citation>
    <scope>NUCLEOTIDE SEQUENCE [LARGE SCALE GENOMIC DNA]</scope>
    <source>
        <strain evidence="5">ATCC 11503 / BCRC 21390 / CBS 2605 / JCM 1781 / NBRC 1676 / NRRL YB-4239</strain>
    </source>
</reference>
<feature type="region of interest" description="Disordered" evidence="1">
    <location>
        <begin position="690"/>
        <end position="738"/>
    </location>
</feature>
<dbReference type="GO" id="GO:0005634">
    <property type="term" value="C:nucleus"/>
    <property type="evidence" value="ECO:0007669"/>
    <property type="project" value="TreeGrafter"/>
</dbReference>